<keyword evidence="5" id="KW-0819">tRNA processing</keyword>
<evidence type="ECO:0000256" key="5">
    <source>
        <dbReference type="ARBA" id="ARBA00022694"/>
    </source>
</evidence>
<comment type="cofactor">
    <cofactor evidence="1">
        <name>FMN</name>
        <dbReference type="ChEBI" id="CHEBI:58210"/>
    </cofactor>
</comment>
<dbReference type="Pfam" id="PF01207">
    <property type="entry name" value="Dus"/>
    <property type="match status" value="1"/>
</dbReference>
<evidence type="ECO:0000313" key="12">
    <source>
        <dbReference type="EMBL" id="OXU29797.1"/>
    </source>
</evidence>
<dbReference type="GO" id="GO:0006397">
    <property type="term" value="P:mRNA processing"/>
    <property type="evidence" value="ECO:0007669"/>
    <property type="project" value="UniProtKB-KW"/>
</dbReference>
<gene>
    <name evidence="12" type="ORF">TSAR_007159</name>
</gene>
<evidence type="ECO:0000256" key="1">
    <source>
        <dbReference type="ARBA" id="ARBA00001917"/>
    </source>
</evidence>
<keyword evidence="6" id="KW-0521">NADP</keyword>
<protein>
    <recommendedName>
        <fullName evidence="9">tRNA-dihydrouridine(20a/20b) synthase [NAD(P)+]</fullName>
    </recommendedName>
    <alternativeName>
        <fullName evidence="10">tRNA-dihydrouridine synthase 4</fullName>
    </alternativeName>
</protein>
<dbReference type="SUPFAM" id="SSF51395">
    <property type="entry name" value="FMN-linked oxidoreductases"/>
    <property type="match status" value="1"/>
</dbReference>
<dbReference type="InterPro" id="IPR035587">
    <property type="entry name" value="DUS-like_FMN-bd"/>
</dbReference>
<dbReference type="Proteomes" id="UP000215335">
    <property type="component" value="Unassembled WGS sequence"/>
</dbReference>
<dbReference type="CDD" id="cd02801">
    <property type="entry name" value="DUS_like_FMN"/>
    <property type="match status" value="1"/>
</dbReference>
<evidence type="ECO:0000256" key="9">
    <source>
        <dbReference type="ARBA" id="ARBA00071722"/>
    </source>
</evidence>
<dbReference type="PANTHER" id="PTHR11082">
    <property type="entry name" value="TRNA-DIHYDROURIDINE SYNTHASE"/>
    <property type="match status" value="1"/>
</dbReference>
<dbReference type="GO" id="GO:0050660">
    <property type="term" value="F:flavin adenine dinucleotide binding"/>
    <property type="evidence" value="ECO:0007669"/>
    <property type="project" value="InterPro"/>
</dbReference>
<dbReference type="InterPro" id="IPR018517">
    <property type="entry name" value="tRNA_hU_synthase_CS"/>
</dbReference>
<dbReference type="PANTHER" id="PTHR11082:SF31">
    <property type="entry name" value="TRNA-DIHYDROURIDINE(20A_20B) SYNTHASE [NAD(P)+]-LIKE"/>
    <property type="match status" value="1"/>
</dbReference>
<dbReference type="Gene3D" id="3.20.20.70">
    <property type="entry name" value="Aldolase class I"/>
    <property type="match status" value="1"/>
</dbReference>
<organism evidence="12 13">
    <name type="scientific">Trichomalopsis sarcophagae</name>
    <dbReference type="NCBI Taxonomy" id="543379"/>
    <lineage>
        <taxon>Eukaryota</taxon>
        <taxon>Metazoa</taxon>
        <taxon>Ecdysozoa</taxon>
        <taxon>Arthropoda</taxon>
        <taxon>Hexapoda</taxon>
        <taxon>Insecta</taxon>
        <taxon>Pterygota</taxon>
        <taxon>Neoptera</taxon>
        <taxon>Endopterygota</taxon>
        <taxon>Hymenoptera</taxon>
        <taxon>Apocrita</taxon>
        <taxon>Proctotrupomorpha</taxon>
        <taxon>Chalcidoidea</taxon>
        <taxon>Pteromalidae</taxon>
        <taxon>Pteromalinae</taxon>
        <taxon>Trichomalopsis</taxon>
    </lineage>
</organism>
<evidence type="ECO:0000259" key="11">
    <source>
        <dbReference type="Pfam" id="PF01207"/>
    </source>
</evidence>
<dbReference type="GO" id="GO:0102266">
    <property type="term" value="F:tRNA-dihydrouridine20a synthase activity"/>
    <property type="evidence" value="ECO:0007669"/>
    <property type="project" value="UniProtKB-ARBA"/>
</dbReference>
<accession>A0A232FHI1</accession>
<reference evidence="12 13" key="1">
    <citation type="journal article" date="2017" name="Curr. Biol.">
        <title>The Evolution of Venom by Co-option of Single-Copy Genes.</title>
        <authorList>
            <person name="Martinson E.O."/>
            <person name="Mrinalini"/>
            <person name="Kelkar Y.D."/>
            <person name="Chang C.H."/>
            <person name="Werren J.H."/>
        </authorList>
    </citation>
    <scope>NUCLEOTIDE SEQUENCE [LARGE SCALE GENOMIC DNA]</scope>
    <source>
        <strain evidence="12 13">Alberta</strain>
        <tissue evidence="12">Whole body</tissue>
    </source>
</reference>
<evidence type="ECO:0000256" key="6">
    <source>
        <dbReference type="ARBA" id="ARBA00022857"/>
    </source>
</evidence>
<dbReference type="OrthoDB" id="9977870at2759"/>
<evidence type="ECO:0000256" key="4">
    <source>
        <dbReference type="ARBA" id="ARBA00022664"/>
    </source>
</evidence>
<dbReference type="STRING" id="543379.A0A232FHI1"/>
<dbReference type="GO" id="GO:0102267">
    <property type="term" value="F:tRNA-dihydrouridine20b synthase activity"/>
    <property type="evidence" value="ECO:0007669"/>
    <property type="project" value="UniProtKB-ARBA"/>
</dbReference>
<keyword evidence="3" id="KW-0288">FMN</keyword>
<evidence type="ECO:0000256" key="2">
    <source>
        <dbReference type="ARBA" id="ARBA00022630"/>
    </source>
</evidence>
<keyword evidence="13" id="KW-1185">Reference proteome</keyword>
<comment type="caution">
    <text evidence="12">The sequence shown here is derived from an EMBL/GenBank/DDBJ whole genome shotgun (WGS) entry which is preliminary data.</text>
</comment>
<evidence type="ECO:0000313" key="13">
    <source>
        <dbReference type="Proteomes" id="UP000215335"/>
    </source>
</evidence>
<proteinExistence type="predicted"/>
<keyword evidence="8" id="KW-0520">NAD</keyword>
<keyword evidence="2" id="KW-0285">Flavoprotein</keyword>
<evidence type="ECO:0000256" key="10">
    <source>
        <dbReference type="ARBA" id="ARBA00078338"/>
    </source>
</evidence>
<dbReference type="PROSITE" id="PS01136">
    <property type="entry name" value="UPF0034"/>
    <property type="match status" value="1"/>
</dbReference>
<feature type="domain" description="DUS-like FMN-binding" evidence="11">
    <location>
        <begin position="18"/>
        <end position="276"/>
    </location>
</feature>
<name>A0A232FHI1_9HYME</name>
<dbReference type="EMBL" id="NNAY01000238">
    <property type="protein sequence ID" value="OXU29797.1"/>
    <property type="molecule type" value="Genomic_DNA"/>
</dbReference>
<sequence length="346" mass="39368">MSQDILNILTEPQMTKVCAPMVRYSKLPFRTLVRKYDCDICFTPMILADSFVQSSKARDSEFSTNEGDSPLIVQFAAKEVDDFLEATEMVAPYSNGVDLNCGCPQRWALKDGYGADLLTKPQLVKELVSNVRNRIPKPFTVSVKIRILKDIKKTIEFSRAIEHAGASFLTVHARTPDMRNEPIDLDSLKLVRSCVHLPMIANGNVRSFEDAKTLYEESKCNGVMVAGGILTNPAIFSGYKNTPVECIQDWLDITSTMSTQFMCMHHHLVFMLEKVLTKKEKLVFNVLNNKSDVYGFLKERFDIQPRTFQKEYSVTKCEFNAVPRKNVQKSNFEDECSINLENLFIQ</sequence>
<dbReference type="FunFam" id="3.20.20.70:FF:000159">
    <property type="entry name" value="tRNA-dihydrouridine synthase 4"/>
    <property type="match status" value="1"/>
</dbReference>
<dbReference type="AlphaFoldDB" id="A0A232FHI1"/>
<keyword evidence="7" id="KW-0560">Oxidoreductase</keyword>
<keyword evidence="4" id="KW-0507">mRNA processing</keyword>
<dbReference type="InterPro" id="IPR013785">
    <property type="entry name" value="Aldolase_TIM"/>
</dbReference>
<evidence type="ECO:0000256" key="7">
    <source>
        <dbReference type="ARBA" id="ARBA00023002"/>
    </source>
</evidence>
<evidence type="ECO:0000256" key="3">
    <source>
        <dbReference type="ARBA" id="ARBA00022643"/>
    </source>
</evidence>
<evidence type="ECO:0000256" key="8">
    <source>
        <dbReference type="ARBA" id="ARBA00023027"/>
    </source>
</evidence>